<evidence type="ECO:0000313" key="1">
    <source>
        <dbReference type="EMBL" id="VAW49243.1"/>
    </source>
</evidence>
<organism evidence="1">
    <name type="scientific">hydrothermal vent metagenome</name>
    <dbReference type="NCBI Taxonomy" id="652676"/>
    <lineage>
        <taxon>unclassified sequences</taxon>
        <taxon>metagenomes</taxon>
        <taxon>ecological metagenomes</taxon>
    </lineage>
</organism>
<name>A0A3B0WA87_9ZZZZ</name>
<gene>
    <name evidence="1" type="ORF">MNBD_GAMMA03-1</name>
</gene>
<protein>
    <submittedName>
        <fullName evidence="1">Uncharacterized protein</fullName>
    </submittedName>
</protein>
<dbReference type="AlphaFoldDB" id="A0A3B0WA87"/>
<accession>A0A3B0WA87</accession>
<sequence length="71" mass="8196">MQQSVINNPFLPEGKLFWGDNPPFSPVDKPCGELYQKYNGERGHFLDETDFSIADRNLLLNRIKTTDIKEP</sequence>
<proteinExistence type="predicted"/>
<dbReference type="EMBL" id="UOFC01000269">
    <property type="protein sequence ID" value="VAW49243.1"/>
    <property type="molecule type" value="Genomic_DNA"/>
</dbReference>
<feature type="non-terminal residue" evidence="1">
    <location>
        <position position="71"/>
    </location>
</feature>
<reference evidence="1" key="1">
    <citation type="submission" date="2018-06" db="EMBL/GenBank/DDBJ databases">
        <authorList>
            <person name="Zhirakovskaya E."/>
        </authorList>
    </citation>
    <scope>NUCLEOTIDE SEQUENCE</scope>
</reference>